<dbReference type="Gene3D" id="2.130.10.110">
    <property type="entry name" value="Clathrin heavy-chain terminal domain"/>
    <property type="match status" value="2"/>
</dbReference>
<name>A0ABV0SFI8_9TELE</name>
<organism evidence="1 2">
    <name type="scientific">Xenoophorus captivus</name>
    <dbReference type="NCBI Taxonomy" id="1517983"/>
    <lineage>
        <taxon>Eukaryota</taxon>
        <taxon>Metazoa</taxon>
        <taxon>Chordata</taxon>
        <taxon>Craniata</taxon>
        <taxon>Vertebrata</taxon>
        <taxon>Euteleostomi</taxon>
        <taxon>Actinopterygii</taxon>
        <taxon>Neopterygii</taxon>
        <taxon>Teleostei</taxon>
        <taxon>Neoteleostei</taxon>
        <taxon>Acanthomorphata</taxon>
        <taxon>Ovalentaria</taxon>
        <taxon>Atherinomorphae</taxon>
        <taxon>Cyprinodontiformes</taxon>
        <taxon>Goodeidae</taxon>
        <taxon>Xenoophorus</taxon>
    </lineage>
</organism>
<accession>A0ABV0SFI8</accession>
<evidence type="ECO:0000313" key="2">
    <source>
        <dbReference type="Proteomes" id="UP001434883"/>
    </source>
</evidence>
<dbReference type="InterPro" id="IPR022365">
    <property type="entry name" value="Clathrin_H-chain_propeller_rpt"/>
</dbReference>
<reference evidence="1 2" key="1">
    <citation type="submission" date="2021-06" db="EMBL/GenBank/DDBJ databases">
        <authorList>
            <person name="Palmer J.M."/>
        </authorList>
    </citation>
    <scope>NUCLEOTIDE SEQUENCE [LARGE SCALE GENOMIC DNA]</scope>
    <source>
        <strain evidence="1 2">XC_2019</strain>
        <tissue evidence="1">Muscle</tissue>
    </source>
</reference>
<comment type="caution">
    <text evidence="1">The sequence shown here is derived from an EMBL/GenBank/DDBJ whole genome shotgun (WGS) entry which is preliminary data.</text>
</comment>
<sequence>IFNIEMKSKMKAHTMTDDVTFWKWISLNTVALVTDTAVYHWSMEGDSQPVKVFDRHSSLAGCQIINYRTDEKQKWLLLIGISAQVHAKHNVVFLITKYGYIHLYDLETGTCIYMNRISGETIFVTAPHDATSGIIGVNRKGQVRLPTSLQTVCCNDVDPEHESSVILM</sequence>
<gene>
    <name evidence="1" type="ORF">XENOCAPTIV_015486</name>
</gene>
<dbReference type="Pfam" id="PF01394">
    <property type="entry name" value="Clathrin_propel"/>
    <property type="match status" value="2"/>
</dbReference>
<dbReference type="InterPro" id="IPR016025">
    <property type="entry name" value="Clathrin_H-chain_N"/>
</dbReference>
<dbReference type="SUPFAM" id="SSF50989">
    <property type="entry name" value="Clathrin heavy-chain terminal domain"/>
    <property type="match status" value="1"/>
</dbReference>
<evidence type="ECO:0000313" key="1">
    <source>
        <dbReference type="EMBL" id="MEQ2219294.1"/>
    </source>
</evidence>
<protein>
    <recommendedName>
        <fullName evidence="3">Clathrin heavy chain</fullName>
    </recommendedName>
</protein>
<dbReference type="EMBL" id="JAHRIN010078828">
    <property type="protein sequence ID" value="MEQ2219294.1"/>
    <property type="molecule type" value="Genomic_DNA"/>
</dbReference>
<proteinExistence type="predicted"/>
<dbReference type="Proteomes" id="UP001434883">
    <property type="component" value="Unassembled WGS sequence"/>
</dbReference>
<dbReference type="PANTHER" id="PTHR10292">
    <property type="entry name" value="CLATHRIN HEAVY CHAIN RELATED"/>
    <property type="match status" value="1"/>
</dbReference>
<feature type="non-terminal residue" evidence="1">
    <location>
        <position position="1"/>
    </location>
</feature>
<keyword evidence="2" id="KW-1185">Reference proteome</keyword>
<dbReference type="PANTHER" id="PTHR10292:SF7">
    <property type="entry name" value="CLATHRIN HEAVY CHAIN 1"/>
    <property type="match status" value="1"/>
</dbReference>
<evidence type="ECO:0008006" key="3">
    <source>
        <dbReference type="Google" id="ProtNLM"/>
    </source>
</evidence>